<keyword evidence="2" id="KW-0472">Membrane</keyword>
<comment type="caution">
    <text evidence="3">The sequence shown here is derived from an EMBL/GenBank/DDBJ whole genome shotgun (WGS) entry which is preliminary data.</text>
</comment>
<keyword evidence="2" id="KW-0812">Transmembrane</keyword>
<feature type="compositionally biased region" description="Gly residues" evidence="1">
    <location>
        <begin position="108"/>
        <end position="121"/>
    </location>
</feature>
<dbReference type="Pfam" id="PF20087">
    <property type="entry name" value="DUF6479"/>
    <property type="match status" value="1"/>
</dbReference>
<dbReference type="AlphaFoldDB" id="A0A9X1TNI4"/>
<evidence type="ECO:0000256" key="2">
    <source>
        <dbReference type="SAM" id="Phobius"/>
    </source>
</evidence>
<organism evidence="3 4">
    <name type="scientific">Streptomyces muensis</name>
    <dbReference type="NCBI Taxonomy" id="1077944"/>
    <lineage>
        <taxon>Bacteria</taxon>
        <taxon>Bacillati</taxon>
        <taxon>Actinomycetota</taxon>
        <taxon>Actinomycetes</taxon>
        <taxon>Kitasatosporales</taxon>
        <taxon>Streptomycetaceae</taxon>
        <taxon>Streptomyces</taxon>
    </lineage>
</organism>
<feature type="region of interest" description="Disordered" evidence="1">
    <location>
        <begin position="41"/>
        <end position="121"/>
    </location>
</feature>
<dbReference type="RefSeq" id="WP_234765610.1">
    <property type="nucleotide sequence ID" value="NZ_JAKEIP010000132.1"/>
</dbReference>
<evidence type="ECO:0000256" key="1">
    <source>
        <dbReference type="SAM" id="MobiDB-lite"/>
    </source>
</evidence>
<dbReference type="InterPro" id="IPR045513">
    <property type="entry name" value="DUF6479"/>
</dbReference>
<sequence>MDTTWMDIAAANGALAVGLLVAGVVVVALLIGAFVLGVRVRRRESRPPRPDEQPRLPAEGPVHEVRENREPAEVPRSEHRITPHDLPAHGNIPSRPSPSKERPRWTEGGSGSFGSGGTGGT</sequence>
<feature type="transmembrane region" description="Helical" evidence="2">
    <location>
        <begin position="15"/>
        <end position="38"/>
    </location>
</feature>
<proteinExistence type="predicted"/>
<dbReference type="Proteomes" id="UP001139384">
    <property type="component" value="Unassembled WGS sequence"/>
</dbReference>
<feature type="compositionally biased region" description="Basic and acidic residues" evidence="1">
    <location>
        <begin position="45"/>
        <end position="54"/>
    </location>
</feature>
<dbReference type="EMBL" id="JAKEIP010000132">
    <property type="protein sequence ID" value="MCF1597175.1"/>
    <property type="molecule type" value="Genomic_DNA"/>
</dbReference>
<reference evidence="3" key="1">
    <citation type="submission" date="2022-01" db="EMBL/GenBank/DDBJ databases">
        <title>Draft Genome Sequences of Seven Type Strains of the Genus Streptomyces.</title>
        <authorList>
            <person name="Aziz S."/>
            <person name="Coretto E."/>
            <person name="Chronakova A."/>
            <person name="Sproer C."/>
            <person name="Huber K."/>
            <person name="Nouioui I."/>
            <person name="Gross H."/>
        </authorList>
    </citation>
    <scope>NUCLEOTIDE SEQUENCE</scope>
    <source>
        <strain evidence="3">DSM 103493</strain>
    </source>
</reference>
<accession>A0A9X1TNI4</accession>
<keyword evidence="4" id="KW-1185">Reference proteome</keyword>
<keyword evidence="2" id="KW-1133">Transmembrane helix</keyword>
<protein>
    <submittedName>
        <fullName evidence="3">DUF6479 family protein</fullName>
    </submittedName>
</protein>
<name>A0A9X1TNI4_STRM4</name>
<gene>
    <name evidence="3" type="ORF">L0P92_26965</name>
</gene>
<evidence type="ECO:0000313" key="3">
    <source>
        <dbReference type="EMBL" id="MCF1597175.1"/>
    </source>
</evidence>
<feature type="compositionally biased region" description="Basic and acidic residues" evidence="1">
    <location>
        <begin position="61"/>
        <end position="87"/>
    </location>
</feature>
<evidence type="ECO:0000313" key="4">
    <source>
        <dbReference type="Proteomes" id="UP001139384"/>
    </source>
</evidence>